<proteinExistence type="predicted"/>
<keyword evidence="2 3" id="KW-0238">DNA-binding</keyword>
<evidence type="ECO:0000256" key="1">
    <source>
        <dbReference type="ARBA" id="ARBA00022908"/>
    </source>
</evidence>
<dbReference type="GO" id="GO:0015074">
    <property type="term" value="P:DNA integration"/>
    <property type="evidence" value="ECO:0007669"/>
    <property type="project" value="UniProtKB-KW"/>
</dbReference>
<name>A0AAW8DU06_9BURK</name>
<sequence>MHRYLEALGVKGYRPMGIVTAGRYVLDFIGWWAEERGVGHPSQVSRTVLERYQRWLRHYRQKDGMPLSIAGQRCKLVSLRGFSKWLTRVGEIPANPPADLELQEASPPATCSDARPTPHNQPTVIGCLHACRYRRLGSSFIVDAA</sequence>
<dbReference type="InterPro" id="IPR044068">
    <property type="entry name" value="CB"/>
</dbReference>
<dbReference type="RefSeq" id="WP_307636396.1">
    <property type="nucleotide sequence ID" value="NZ_JAUSRR010000003.1"/>
</dbReference>
<evidence type="ECO:0000259" key="5">
    <source>
        <dbReference type="PROSITE" id="PS51900"/>
    </source>
</evidence>
<evidence type="ECO:0000256" key="3">
    <source>
        <dbReference type="PROSITE-ProRule" id="PRU01248"/>
    </source>
</evidence>
<evidence type="ECO:0000256" key="2">
    <source>
        <dbReference type="ARBA" id="ARBA00023125"/>
    </source>
</evidence>
<dbReference type="EMBL" id="JAUSRR010000003">
    <property type="protein sequence ID" value="MDP9922814.1"/>
    <property type="molecule type" value="Genomic_DNA"/>
</dbReference>
<feature type="domain" description="Core-binding (CB)" evidence="5">
    <location>
        <begin position="1"/>
        <end position="87"/>
    </location>
</feature>
<evidence type="ECO:0000256" key="4">
    <source>
        <dbReference type="SAM" id="MobiDB-lite"/>
    </source>
</evidence>
<evidence type="ECO:0000313" key="7">
    <source>
        <dbReference type="Proteomes" id="UP001244295"/>
    </source>
</evidence>
<comment type="caution">
    <text evidence="6">The sequence shown here is derived from an EMBL/GenBank/DDBJ whole genome shotgun (WGS) entry which is preliminary data.</text>
</comment>
<dbReference type="InterPro" id="IPR010998">
    <property type="entry name" value="Integrase_recombinase_N"/>
</dbReference>
<dbReference type="GO" id="GO:0003677">
    <property type="term" value="F:DNA binding"/>
    <property type="evidence" value="ECO:0007669"/>
    <property type="project" value="UniProtKB-UniRule"/>
</dbReference>
<organism evidence="6 7">
    <name type="scientific">Variovorax boronicumulans</name>
    <dbReference type="NCBI Taxonomy" id="436515"/>
    <lineage>
        <taxon>Bacteria</taxon>
        <taxon>Pseudomonadati</taxon>
        <taxon>Pseudomonadota</taxon>
        <taxon>Betaproteobacteria</taxon>
        <taxon>Burkholderiales</taxon>
        <taxon>Comamonadaceae</taxon>
        <taxon>Variovorax</taxon>
    </lineage>
</organism>
<gene>
    <name evidence="6" type="ORF">J2W25_001835</name>
</gene>
<evidence type="ECO:0000313" key="6">
    <source>
        <dbReference type="EMBL" id="MDP9922814.1"/>
    </source>
</evidence>
<dbReference type="AlphaFoldDB" id="A0AAW8DU06"/>
<dbReference type="Proteomes" id="UP001244295">
    <property type="component" value="Unassembled WGS sequence"/>
</dbReference>
<feature type="region of interest" description="Disordered" evidence="4">
    <location>
        <begin position="97"/>
        <end position="117"/>
    </location>
</feature>
<reference evidence="6" key="1">
    <citation type="submission" date="2023-07" db="EMBL/GenBank/DDBJ databases">
        <title>Sorghum-associated microbial communities from plants grown in Nebraska, USA.</title>
        <authorList>
            <person name="Schachtman D."/>
        </authorList>
    </citation>
    <scope>NUCLEOTIDE SEQUENCE</scope>
    <source>
        <strain evidence="6">DS2795</strain>
    </source>
</reference>
<accession>A0AAW8DU06</accession>
<dbReference type="PROSITE" id="PS51900">
    <property type="entry name" value="CB"/>
    <property type="match status" value="1"/>
</dbReference>
<keyword evidence="1" id="KW-0229">DNA integration</keyword>
<protein>
    <submittedName>
        <fullName evidence="6">Site-specific recombinase XerC</fullName>
    </submittedName>
</protein>
<dbReference type="Gene3D" id="1.10.150.130">
    <property type="match status" value="1"/>
</dbReference>